<dbReference type="Pfam" id="PF00535">
    <property type="entry name" value="Glycos_transf_2"/>
    <property type="match status" value="1"/>
</dbReference>
<dbReference type="InterPro" id="IPR029044">
    <property type="entry name" value="Nucleotide-diphossugar_trans"/>
</dbReference>
<dbReference type="SUPFAM" id="SSF53448">
    <property type="entry name" value="Nucleotide-diphospho-sugar transferases"/>
    <property type="match status" value="1"/>
</dbReference>
<dbReference type="Pfam" id="PF02836">
    <property type="entry name" value="Glyco_hydro_2_C"/>
    <property type="match status" value="1"/>
</dbReference>
<dbReference type="InterPro" id="IPR050834">
    <property type="entry name" value="Glycosyltransf_2"/>
</dbReference>
<evidence type="ECO:0000259" key="2">
    <source>
        <dbReference type="Pfam" id="PF02836"/>
    </source>
</evidence>
<dbReference type="Gene3D" id="3.20.20.80">
    <property type="entry name" value="Glycosidases"/>
    <property type="match status" value="1"/>
</dbReference>
<dbReference type="InterPro" id="IPR017853">
    <property type="entry name" value="GH"/>
</dbReference>
<name>A0A6J4TR49_9ACTN</name>
<accession>A0A6J4TR49</accession>
<gene>
    <name evidence="3" type="ORF">AVDCRST_MAG30-3700</name>
</gene>
<dbReference type="EMBL" id="CADCVS010000487">
    <property type="protein sequence ID" value="CAA9530143.1"/>
    <property type="molecule type" value="Genomic_DNA"/>
</dbReference>
<dbReference type="GO" id="GO:0005975">
    <property type="term" value="P:carbohydrate metabolic process"/>
    <property type="evidence" value="ECO:0007669"/>
    <property type="project" value="InterPro"/>
</dbReference>
<evidence type="ECO:0000313" key="3">
    <source>
        <dbReference type="EMBL" id="CAA9530143.1"/>
    </source>
</evidence>
<dbReference type="SUPFAM" id="SSF51445">
    <property type="entry name" value="(Trans)glycosidases"/>
    <property type="match status" value="1"/>
</dbReference>
<dbReference type="PANTHER" id="PTHR43685">
    <property type="entry name" value="GLYCOSYLTRANSFERASE"/>
    <property type="match status" value="1"/>
</dbReference>
<feature type="non-terminal residue" evidence="3">
    <location>
        <position position="503"/>
    </location>
</feature>
<organism evidence="3">
    <name type="scientific">uncultured Solirubrobacteraceae bacterium</name>
    <dbReference type="NCBI Taxonomy" id="1162706"/>
    <lineage>
        <taxon>Bacteria</taxon>
        <taxon>Bacillati</taxon>
        <taxon>Actinomycetota</taxon>
        <taxon>Thermoleophilia</taxon>
        <taxon>Solirubrobacterales</taxon>
        <taxon>Solirubrobacteraceae</taxon>
        <taxon>environmental samples</taxon>
    </lineage>
</organism>
<proteinExistence type="predicted"/>
<dbReference type="CDD" id="cd00761">
    <property type="entry name" value="Glyco_tranf_GTA_type"/>
    <property type="match status" value="1"/>
</dbReference>
<dbReference type="AlphaFoldDB" id="A0A6J4TR49"/>
<dbReference type="GO" id="GO:0044010">
    <property type="term" value="P:single-species biofilm formation"/>
    <property type="evidence" value="ECO:0007669"/>
    <property type="project" value="TreeGrafter"/>
</dbReference>
<protein>
    <submittedName>
        <fullName evidence="3">GT2_Glycos_transf_2 / GH2</fullName>
    </submittedName>
</protein>
<evidence type="ECO:0000259" key="1">
    <source>
        <dbReference type="Pfam" id="PF00535"/>
    </source>
</evidence>
<dbReference type="GO" id="GO:0004553">
    <property type="term" value="F:hydrolase activity, hydrolyzing O-glycosyl compounds"/>
    <property type="evidence" value="ECO:0007669"/>
    <property type="project" value="InterPro"/>
</dbReference>
<dbReference type="InterPro" id="IPR006103">
    <property type="entry name" value="Glyco_hydro_2_cat"/>
</dbReference>
<reference evidence="3" key="1">
    <citation type="submission" date="2020-02" db="EMBL/GenBank/DDBJ databases">
        <authorList>
            <person name="Meier V. D."/>
        </authorList>
    </citation>
    <scope>NUCLEOTIDE SEQUENCE</scope>
    <source>
        <strain evidence="3">AVDCRST_MAG30</strain>
    </source>
</reference>
<feature type="domain" description="Glycosyltransferase 2-like" evidence="1">
    <location>
        <begin position="341"/>
        <end position="492"/>
    </location>
</feature>
<feature type="domain" description="Glycoside hydrolase family 2 catalytic" evidence="2">
    <location>
        <begin position="76"/>
        <end position="270"/>
    </location>
</feature>
<sequence>MLPARANPADAGAFTPPMGALIWPGTADATTTVPTGPRPATGGPRPVVDGKFLAVGGRRLWVRGATYGTFAPGPDGEQFGPDWQVESDFEAMAASGINAVRTYTVPPHAVLDAALRHGLWVMVGLPWEQHVAFLEDRGRARSIEERVREGVRACAGHPAVLCFTVGNEIPAPIVRWHGGARVERFLERLCRAVKEEDPSSLVTYVNFPSTEYLRLPFVDLLCFNVYLERRADLRSYLARLQNLAGEKPLVMAEIGLDSRRNGLATQAETLEWQIEASFESGCAGAFLFAWTDEWHRGGAEIGDWDFGLTDRERRPKPALEAAGRAFAEVPFAVDGLWPRVSVLVCTHNGAATLGECLEGLGRLRYPDYEVIVVDDGSTDDSAAIARSHDVRLIRTENRGLSAARNTALEAATGELVAYIDDDARPDEDWLGYLALAMRGGDHAGVGGPNLPVPGDGLVAEAVANAPGGPVHVLLSDTVAEHLPGCNMAFRRDRLAAIGGFDAQ</sequence>
<dbReference type="PANTHER" id="PTHR43685:SF2">
    <property type="entry name" value="GLYCOSYLTRANSFERASE 2-LIKE DOMAIN-CONTAINING PROTEIN"/>
    <property type="match status" value="1"/>
</dbReference>
<dbReference type="Gene3D" id="3.90.550.10">
    <property type="entry name" value="Spore Coat Polysaccharide Biosynthesis Protein SpsA, Chain A"/>
    <property type="match status" value="1"/>
</dbReference>
<dbReference type="InterPro" id="IPR001173">
    <property type="entry name" value="Glyco_trans_2-like"/>
</dbReference>